<dbReference type="GO" id="GO:0015031">
    <property type="term" value="P:protein transport"/>
    <property type="evidence" value="ECO:0007669"/>
    <property type="project" value="UniProtKB-KW"/>
</dbReference>
<dbReference type="InterPro" id="IPR019460">
    <property type="entry name" value="Atg11_C"/>
</dbReference>
<dbReference type="InterPro" id="IPR040040">
    <property type="entry name" value="ATG11"/>
</dbReference>
<dbReference type="GO" id="GO:0060090">
    <property type="term" value="F:molecular adaptor activity"/>
    <property type="evidence" value="ECO:0007669"/>
    <property type="project" value="TreeGrafter"/>
</dbReference>
<name>A0A7R9FWQ0_TIMSH</name>
<dbReference type="GO" id="GO:0034517">
    <property type="term" value="P:ribophagy"/>
    <property type="evidence" value="ECO:0007669"/>
    <property type="project" value="TreeGrafter"/>
</dbReference>
<feature type="region of interest" description="Disordered" evidence="6">
    <location>
        <begin position="1143"/>
        <end position="1178"/>
    </location>
</feature>
<evidence type="ECO:0000256" key="1">
    <source>
        <dbReference type="ARBA" id="ARBA00022448"/>
    </source>
</evidence>
<feature type="coiled-coil region" evidence="5">
    <location>
        <begin position="909"/>
        <end position="954"/>
    </location>
</feature>
<dbReference type="GO" id="GO:0019901">
    <property type="term" value="F:protein kinase binding"/>
    <property type="evidence" value="ECO:0007669"/>
    <property type="project" value="TreeGrafter"/>
</dbReference>
<evidence type="ECO:0000259" key="7">
    <source>
        <dbReference type="Pfam" id="PF04108"/>
    </source>
</evidence>
<dbReference type="InterPro" id="IPR045326">
    <property type="entry name" value="ATG17-like_dom"/>
</dbReference>
<feature type="compositionally biased region" description="Polar residues" evidence="6">
    <location>
        <begin position="1152"/>
        <end position="1162"/>
    </location>
</feature>
<keyword evidence="2" id="KW-0653">Protein transport</keyword>
<keyword evidence="1" id="KW-0813">Transport</keyword>
<reference evidence="9" key="1">
    <citation type="submission" date="2020-11" db="EMBL/GenBank/DDBJ databases">
        <authorList>
            <person name="Tran Van P."/>
        </authorList>
    </citation>
    <scope>NUCLEOTIDE SEQUENCE</scope>
</reference>
<feature type="domain" description="Autophagy-related protein 11 C-terminal" evidence="8">
    <location>
        <begin position="1287"/>
        <end position="1375"/>
    </location>
</feature>
<keyword evidence="4 5" id="KW-0175">Coiled coil</keyword>
<evidence type="ECO:0000256" key="6">
    <source>
        <dbReference type="SAM" id="MobiDB-lite"/>
    </source>
</evidence>
<dbReference type="Gene3D" id="3.10.20.90">
    <property type="entry name" value="Phosphatidylinositol 3-kinase Catalytic Subunit, Chain A, domain 1"/>
    <property type="match status" value="1"/>
</dbReference>
<dbReference type="GO" id="GO:0034727">
    <property type="term" value="P:piecemeal microautophagy of the nucleus"/>
    <property type="evidence" value="ECO:0007669"/>
    <property type="project" value="TreeGrafter"/>
</dbReference>
<dbReference type="CDD" id="cd17060">
    <property type="entry name" value="Ubl_RB1CC1"/>
    <property type="match status" value="1"/>
</dbReference>
<evidence type="ECO:0000256" key="2">
    <source>
        <dbReference type="ARBA" id="ARBA00022927"/>
    </source>
</evidence>
<dbReference type="GO" id="GO:1990316">
    <property type="term" value="C:Atg1/ULK1 kinase complex"/>
    <property type="evidence" value="ECO:0007669"/>
    <property type="project" value="TreeGrafter"/>
</dbReference>
<dbReference type="GO" id="GO:0061723">
    <property type="term" value="P:glycophagy"/>
    <property type="evidence" value="ECO:0007669"/>
    <property type="project" value="TreeGrafter"/>
</dbReference>
<keyword evidence="3" id="KW-0072">Autophagy</keyword>
<sequence length="1415" mass="160277">MLYIFHVDTGRMMTFEMNLALERYCEKYRPIPSVDCNEVYKGENTKENDGDEVCGKKTAQETYKERGVEENTKYTRERRRLEAIKGGIMVEEEFVHDHLVSVLGMCFSVVQLKEVIERACRIPADKQVLLVSGGESLDPNARVCSYSAGADTNPIFLFSKCTIESMTPPTLSSEYASDARLKEHVEGSHGLPDTYTTVVTRVKLAQQFCDHARDLTRGCERLVHDQHLQQQGWAAVLANLEDSTSAFRARAELFQQNYNQYLGTRQDFIQLLQNFREDLSLLAKIPIVPALLEVIDSGSIKSDSSTTSGAGGKVLVRESEEDVQPKDPVTLLQWISAKDNQSSLQQVAEHCMRGLEQFDERVMDGLKSEVEQVLSAANKTGMKEIKGLEERLFGLEQLMFETKTIVQEQGDLAQSFLQNQTRANNLGDPSILPDLCASHRRQLQVMLNNHQHLVDIRNRCSRAKEELCHNLHMRLKWVMYVENGMCDVNSKLVIYHENLKRLRRHLEVVQQIHLAPQMYVTAVGEVVRRRTFSQAFLMWASDLACHFLAVHNEEVTRRRDFQSQFDGHFLNTLFPGMEDFPPPFATQAPSIFDSGLPKLSLEDIHLLKQELPELTFSLTLPDLESITQFFLIKSVAGTLKSESKEETSTLEDHIAKVVTESGLVRNLGPTLLQQIDSEKSLLGFESETDTEEFEKLGQSPVELRFDSKQTAAVTGHVTEAQMGDPSVIATLEVGVPADKRSLPSFLLPSTPSTHSQALPSTPQEFVTADFYIDESMPSSYSESSHNVQVVPELQRQLEDTHTLVALLQENLGSTRNEVERVQNLLEAASRVMREAVANLRDDLALLRSKTALERDEVLRLCRDLAAGLAGKQQEIVAGQVLRERELIQRLTVDHELEMVNLKQDTKVEIDAKDEKIKELKQCIENKEQELATLRADMERRLEEEVRERREVVRSFESQLYECRTLCGELQQQLDAADREKVRELKDQCDKLTQDYKAEVESLRSRFRMALDCSPSDSSLEKIERSNLCAEKEAAVKTAIEQERARWQATLEQKIKIVKTRADAEKQVWFNEAMRRVVGEKDRQLDAARAREVSLIEECHRHQETIRRLTDEQGAGPMSLGAEPGDVLERLSNLESVNARLKTELAEEREKNSSCLPSMTADNASSDVKMSTTSSSDMSTSVAVVQEGVSRDVATSPEPIQQTLQEELEIKERLVSNAVIWISQAIKKLLPENVTNGFEKARFSTSEVTASLENEKELQQFVLQRNYSDMLSVISQAEVFVESQAAKIINCNAGDSVLVVWDENHRNYTILQEGNTLYFLHSDCLETMDLKPGCDGMPTRLYSTGEVINKEYCQAKKSENRYRVPKGTKFYRVKVRPLAKDSVLIRGHHHHHHHHHSQLSLLPFTAPSSLLSEAAK</sequence>
<dbReference type="PANTHER" id="PTHR13222:SF1">
    <property type="entry name" value="RB1-INDUCIBLE COILED-COIL PROTEIN 1"/>
    <property type="match status" value="1"/>
</dbReference>
<dbReference type="Pfam" id="PF10377">
    <property type="entry name" value="ATG11"/>
    <property type="match status" value="1"/>
</dbReference>
<protein>
    <recommendedName>
        <fullName evidence="10">RB1-inducible coiled-coil protein 1</fullName>
    </recommendedName>
</protein>
<evidence type="ECO:0000313" key="9">
    <source>
        <dbReference type="EMBL" id="CAD7257996.1"/>
    </source>
</evidence>
<feature type="region of interest" description="Disordered" evidence="6">
    <location>
        <begin position="300"/>
        <end position="322"/>
    </location>
</feature>
<dbReference type="GO" id="GO:0034045">
    <property type="term" value="C:phagophore assembly site membrane"/>
    <property type="evidence" value="ECO:0007669"/>
    <property type="project" value="TreeGrafter"/>
</dbReference>
<evidence type="ECO:0000256" key="4">
    <source>
        <dbReference type="ARBA" id="ARBA00023054"/>
    </source>
</evidence>
<dbReference type="Pfam" id="PF04108">
    <property type="entry name" value="ATG17_like"/>
    <property type="match status" value="1"/>
</dbReference>
<proteinExistence type="predicted"/>
<feature type="domain" description="Autophagy protein ATG17-like" evidence="7">
    <location>
        <begin position="204"/>
        <end position="570"/>
    </location>
</feature>
<accession>A0A7R9FWQ0</accession>
<dbReference type="GO" id="GO:0000422">
    <property type="term" value="P:autophagy of mitochondrion"/>
    <property type="evidence" value="ECO:0007669"/>
    <property type="project" value="TreeGrafter"/>
</dbReference>
<feature type="compositionally biased region" description="Low complexity" evidence="6">
    <location>
        <begin position="1163"/>
        <end position="1178"/>
    </location>
</feature>
<dbReference type="PANTHER" id="PTHR13222">
    <property type="entry name" value="RB1-INDUCIBLE COILED-COIL"/>
    <property type="match status" value="1"/>
</dbReference>
<feature type="coiled-coil region" evidence="5">
    <location>
        <begin position="804"/>
        <end position="838"/>
    </location>
</feature>
<dbReference type="GO" id="GO:0061709">
    <property type="term" value="P:reticulophagy"/>
    <property type="evidence" value="ECO:0007669"/>
    <property type="project" value="TreeGrafter"/>
</dbReference>
<evidence type="ECO:0008006" key="10">
    <source>
        <dbReference type="Google" id="ProtNLM"/>
    </source>
</evidence>
<evidence type="ECO:0000256" key="5">
    <source>
        <dbReference type="SAM" id="Coils"/>
    </source>
</evidence>
<organism evidence="9">
    <name type="scientific">Timema shepardi</name>
    <name type="common">Walking stick</name>
    <dbReference type="NCBI Taxonomy" id="629360"/>
    <lineage>
        <taxon>Eukaryota</taxon>
        <taxon>Metazoa</taxon>
        <taxon>Ecdysozoa</taxon>
        <taxon>Arthropoda</taxon>
        <taxon>Hexapoda</taxon>
        <taxon>Insecta</taxon>
        <taxon>Pterygota</taxon>
        <taxon>Neoptera</taxon>
        <taxon>Polyneoptera</taxon>
        <taxon>Phasmatodea</taxon>
        <taxon>Timematodea</taxon>
        <taxon>Timematoidea</taxon>
        <taxon>Timematidae</taxon>
        <taxon>Timema</taxon>
    </lineage>
</organism>
<dbReference type="GO" id="GO:0000045">
    <property type="term" value="P:autophagosome assembly"/>
    <property type="evidence" value="ECO:0007669"/>
    <property type="project" value="InterPro"/>
</dbReference>
<gene>
    <name evidence="9" type="ORF">TSIB3V08_LOCUS2241</name>
</gene>
<evidence type="ECO:0000259" key="8">
    <source>
        <dbReference type="Pfam" id="PF10377"/>
    </source>
</evidence>
<evidence type="ECO:0000256" key="3">
    <source>
        <dbReference type="ARBA" id="ARBA00023006"/>
    </source>
</evidence>
<dbReference type="EMBL" id="OC000662">
    <property type="protein sequence ID" value="CAD7257996.1"/>
    <property type="molecule type" value="Genomic_DNA"/>
</dbReference>